<name>A0A0L6UH80_9BASI</name>
<gene>
    <name evidence="1" type="ORF">VP01_6080g1</name>
</gene>
<dbReference type="Proteomes" id="UP000037035">
    <property type="component" value="Unassembled WGS sequence"/>
</dbReference>
<feature type="non-terminal residue" evidence="1">
    <location>
        <position position="1"/>
    </location>
</feature>
<evidence type="ECO:0008006" key="3">
    <source>
        <dbReference type="Google" id="ProtNLM"/>
    </source>
</evidence>
<comment type="caution">
    <text evidence="1">The sequence shown here is derived from an EMBL/GenBank/DDBJ whole genome shotgun (WGS) entry which is preliminary data.</text>
</comment>
<protein>
    <recommendedName>
        <fullName evidence="3">Reverse transcriptase Ty1/copia-type domain-containing protein</fullName>
    </recommendedName>
</protein>
<reference evidence="1 2" key="1">
    <citation type="submission" date="2015-08" db="EMBL/GenBank/DDBJ databases">
        <title>Next Generation Sequencing and Analysis of the Genome of Puccinia sorghi L Schw, the Causal Agent of Maize Common Rust.</title>
        <authorList>
            <person name="Rochi L."/>
            <person name="Burguener G."/>
            <person name="Darino M."/>
            <person name="Turjanski A."/>
            <person name="Kreff E."/>
            <person name="Dieguez M.J."/>
            <person name="Sacco F."/>
        </authorList>
    </citation>
    <scope>NUCLEOTIDE SEQUENCE [LARGE SCALE GENOMIC DNA]</scope>
    <source>
        <strain evidence="1 2">RO10H11247</strain>
    </source>
</reference>
<feature type="non-terminal residue" evidence="1">
    <location>
        <position position="176"/>
    </location>
</feature>
<accession>A0A0L6UH80</accession>
<sequence length="176" mass="19755">CAKSGNKGVPTQLQHRLSNKSSCDPCLYLCNNGVSMIFFHVDDLILVGPGNNFKKEFEKRFSNSSCHEPNTILGMKFKRENKKIKSSLPNHIEHGLEELGLTNCKNSMTPLNPNLKLREASNNDHSRFKKININYRSAIGLLNHITQLTRPDIIFAVSPGPRIPTSSFRITVMPHG</sequence>
<evidence type="ECO:0000313" key="1">
    <source>
        <dbReference type="EMBL" id="KNZ47868.1"/>
    </source>
</evidence>
<keyword evidence="2" id="KW-1185">Reference proteome</keyword>
<proteinExistence type="predicted"/>
<dbReference type="VEuPathDB" id="FungiDB:VP01_6080g1"/>
<organism evidence="1 2">
    <name type="scientific">Puccinia sorghi</name>
    <dbReference type="NCBI Taxonomy" id="27349"/>
    <lineage>
        <taxon>Eukaryota</taxon>
        <taxon>Fungi</taxon>
        <taxon>Dikarya</taxon>
        <taxon>Basidiomycota</taxon>
        <taxon>Pucciniomycotina</taxon>
        <taxon>Pucciniomycetes</taxon>
        <taxon>Pucciniales</taxon>
        <taxon>Pucciniaceae</taxon>
        <taxon>Puccinia</taxon>
    </lineage>
</organism>
<evidence type="ECO:0000313" key="2">
    <source>
        <dbReference type="Proteomes" id="UP000037035"/>
    </source>
</evidence>
<dbReference type="AlphaFoldDB" id="A0A0L6UH80"/>
<dbReference type="OrthoDB" id="3259620at2759"/>
<dbReference type="EMBL" id="LAVV01011364">
    <property type="protein sequence ID" value="KNZ47868.1"/>
    <property type="molecule type" value="Genomic_DNA"/>
</dbReference>